<dbReference type="EMBL" id="QRBE01000010">
    <property type="protein sequence ID" value="RDS79968.1"/>
    <property type="molecule type" value="Genomic_DNA"/>
</dbReference>
<comment type="subcellular location">
    <subcellularLocation>
        <location evidence="1">Cell outer membrane</location>
    </subcellularLocation>
</comment>
<dbReference type="Gene3D" id="2.40.160.50">
    <property type="entry name" value="membrane protein fhac: a member of the omp85/tpsb transporter family"/>
    <property type="match status" value="1"/>
</dbReference>
<dbReference type="InterPro" id="IPR013686">
    <property type="entry name" value="Polypept-transport_assoc_ShlB"/>
</dbReference>
<dbReference type="InterPro" id="IPR027282">
    <property type="entry name" value="TPS"/>
</dbReference>
<dbReference type="PROSITE" id="PS51779">
    <property type="entry name" value="POTRA"/>
    <property type="match status" value="1"/>
</dbReference>
<evidence type="ECO:0000259" key="10">
    <source>
        <dbReference type="PROSITE" id="PS51779"/>
    </source>
</evidence>
<evidence type="ECO:0000256" key="5">
    <source>
        <dbReference type="ARBA" id="ARBA00022692"/>
    </source>
</evidence>
<dbReference type="InterPro" id="IPR005565">
    <property type="entry name" value="Hemolysn_activator_HlyB_C"/>
</dbReference>
<feature type="domain" description="POTRA" evidence="10">
    <location>
        <begin position="81"/>
        <end position="156"/>
    </location>
</feature>
<evidence type="ECO:0000256" key="1">
    <source>
        <dbReference type="ARBA" id="ARBA00004442"/>
    </source>
</evidence>
<dbReference type="Proteomes" id="UP000254258">
    <property type="component" value="Unassembled WGS sequence"/>
</dbReference>
<accession>A0A370WV02</accession>
<dbReference type="GO" id="GO:0009279">
    <property type="term" value="C:cell outer membrane"/>
    <property type="evidence" value="ECO:0007669"/>
    <property type="project" value="UniProtKB-SubCell"/>
</dbReference>
<dbReference type="InterPro" id="IPR034746">
    <property type="entry name" value="POTRA"/>
</dbReference>
<dbReference type="GO" id="GO:0098046">
    <property type="term" value="C:type V protein secretion system complex"/>
    <property type="evidence" value="ECO:0007669"/>
    <property type="project" value="TreeGrafter"/>
</dbReference>
<comment type="caution">
    <text evidence="11">The sequence shown here is derived from an EMBL/GenBank/DDBJ whole genome shotgun (WGS) entry which is preliminary data.</text>
</comment>
<dbReference type="Pfam" id="PF08479">
    <property type="entry name" value="POTRA_2"/>
    <property type="match status" value="1"/>
</dbReference>
<dbReference type="PANTHER" id="PTHR34597:SF3">
    <property type="entry name" value="OUTER MEMBRANE TRANSPORTER CDIB"/>
    <property type="match status" value="1"/>
</dbReference>
<feature type="compositionally biased region" description="Low complexity" evidence="9">
    <location>
        <begin position="43"/>
        <end position="53"/>
    </location>
</feature>
<evidence type="ECO:0000256" key="9">
    <source>
        <dbReference type="SAM" id="MobiDB-lite"/>
    </source>
</evidence>
<evidence type="ECO:0000256" key="3">
    <source>
        <dbReference type="ARBA" id="ARBA00022448"/>
    </source>
</evidence>
<reference evidence="11 12" key="1">
    <citation type="submission" date="2018-07" db="EMBL/GenBank/DDBJ databases">
        <title>Dyella monticola sp. nov. and Dyella psychrodurans sp. nov. isolated from monsoon evergreen broad-leaved forest soil of Dinghu Mountain, China.</title>
        <authorList>
            <person name="Gao Z."/>
            <person name="Qiu L."/>
        </authorList>
    </citation>
    <scope>NUCLEOTIDE SEQUENCE [LARGE SCALE GENOMIC DNA]</scope>
    <source>
        <strain evidence="11 12">4G-K06</strain>
    </source>
</reference>
<keyword evidence="12" id="KW-1185">Reference proteome</keyword>
<dbReference type="GO" id="GO:0008320">
    <property type="term" value="F:protein transmembrane transporter activity"/>
    <property type="evidence" value="ECO:0007669"/>
    <property type="project" value="TreeGrafter"/>
</dbReference>
<keyword evidence="6" id="KW-0653">Protein transport</keyword>
<dbReference type="PIRSF" id="PIRSF029745">
    <property type="entry name" value="FhaC"/>
    <property type="match status" value="1"/>
</dbReference>
<evidence type="ECO:0000256" key="6">
    <source>
        <dbReference type="ARBA" id="ARBA00022927"/>
    </source>
</evidence>
<evidence type="ECO:0000256" key="4">
    <source>
        <dbReference type="ARBA" id="ARBA00022452"/>
    </source>
</evidence>
<comment type="similarity">
    <text evidence="2">Belongs to the TPS (TC 1.B.20) family.</text>
</comment>
<evidence type="ECO:0000256" key="7">
    <source>
        <dbReference type="ARBA" id="ARBA00023136"/>
    </source>
</evidence>
<dbReference type="Pfam" id="PF17287">
    <property type="entry name" value="POTRA_3"/>
    <property type="match status" value="1"/>
</dbReference>
<gene>
    <name evidence="11" type="ORF">DWU98_16145</name>
</gene>
<keyword evidence="8" id="KW-0998">Cell outer membrane</keyword>
<dbReference type="Pfam" id="PF03865">
    <property type="entry name" value="ShlB"/>
    <property type="match status" value="1"/>
</dbReference>
<evidence type="ECO:0000256" key="2">
    <source>
        <dbReference type="ARBA" id="ARBA00009055"/>
    </source>
</evidence>
<evidence type="ECO:0000313" key="11">
    <source>
        <dbReference type="EMBL" id="RDS79968.1"/>
    </source>
</evidence>
<protein>
    <submittedName>
        <fullName evidence="11">ShlB/FhaC/HecB family hemolysin secretion/activation protein</fullName>
    </submittedName>
</protein>
<dbReference type="InterPro" id="IPR035251">
    <property type="entry name" value="ShlB_POTRA"/>
</dbReference>
<name>A0A370WV02_9GAMM</name>
<dbReference type="AlphaFoldDB" id="A0A370WV02"/>
<dbReference type="InterPro" id="IPR051544">
    <property type="entry name" value="TPS_OM_transporter"/>
</dbReference>
<dbReference type="PANTHER" id="PTHR34597">
    <property type="entry name" value="SLR1661 PROTEIN"/>
    <property type="match status" value="1"/>
</dbReference>
<dbReference type="Gene3D" id="3.10.20.310">
    <property type="entry name" value="membrane protein fhac"/>
    <property type="match status" value="1"/>
</dbReference>
<feature type="region of interest" description="Disordered" evidence="9">
    <location>
        <begin position="42"/>
        <end position="61"/>
    </location>
</feature>
<keyword evidence="3" id="KW-0813">Transport</keyword>
<proteinExistence type="inferred from homology"/>
<sequence length="567" mass="62625">MEGVFLHGRNRSNRAQHALRMVLLTTTPVWAQTAPLQVNPLSQQAQDLQKQQQAPRVSAGSLQPSVTSWRVSTLPSEKPCFVVQKLVLEGPHVASFHFAQRYLNRYAGRCVGEQGLRQIVARVSDRILAEGYITTEVKLPQQNLSSGTLKLVVIPGILQGFKLAPDSAPLDWRSAFPLRPGDVLNLRALEQGLEQIKQIASQDVHMNIEPGDQPGTSVVVLTAARTKPWRVTVGANNEGFKSTGRDQGSISLAIDQPLRMNDALTLSVSHSLPLSNDEVGSRNWSLDERIPWGWWNVDAYASSYGFFQQLLGGTQTFRSSGTAQTFGIRVSRVVHRTKNGRTTVQASIDGREADNYIDGTAIAIQHRHTRSVSLGIAQRQYMGAAQLDASITYQHGVPWFNGQWDPSTPNAQIPRFDYQLMLSDVALQWPLHWGTQTLSLSSALHWQYSPDRLYAEDYIGIGGPFTVRGFEGDDVLSAEDGYYSRNQLTLPLSRSGVSLYTGWDYGRVWGPDFAYPRGHVVSGVFVGTQGAVTSHIQWDVSLGWPLIAPAWLPTSEALVKASVQVSF</sequence>
<keyword evidence="4" id="KW-1134">Transmembrane beta strand</keyword>
<keyword evidence="7" id="KW-0472">Membrane</keyword>
<evidence type="ECO:0000313" key="12">
    <source>
        <dbReference type="Proteomes" id="UP000254258"/>
    </source>
</evidence>
<keyword evidence="5" id="KW-0812">Transmembrane</keyword>
<organism evidence="11 12">
    <name type="scientific">Dyella monticola</name>
    <dbReference type="NCBI Taxonomy" id="1927958"/>
    <lineage>
        <taxon>Bacteria</taxon>
        <taxon>Pseudomonadati</taxon>
        <taxon>Pseudomonadota</taxon>
        <taxon>Gammaproteobacteria</taxon>
        <taxon>Lysobacterales</taxon>
        <taxon>Rhodanobacteraceae</taxon>
        <taxon>Dyella</taxon>
    </lineage>
</organism>
<evidence type="ECO:0000256" key="8">
    <source>
        <dbReference type="ARBA" id="ARBA00023237"/>
    </source>
</evidence>
<dbReference type="GO" id="GO:0046819">
    <property type="term" value="P:protein secretion by the type V secretion system"/>
    <property type="evidence" value="ECO:0007669"/>
    <property type="project" value="TreeGrafter"/>
</dbReference>